<evidence type="ECO:0000313" key="1">
    <source>
        <dbReference type="EMBL" id="OAQ67780.1"/>
    </source>
</evidence>
<sequence>MLPSTHPVPIAPVHILSISTSPICVCTMATIPAISIQTQANVSSPKPTPTLCTITEALQEVHSQGSVFSRLLRTQEANAMR</sequence>
<comment type="caution">
    <text evidence="1">The sequence shown here is derived from an EMBL/GenBank/DDBJ whole genome shotgun (WGS) entry which is preliminary data.</text>
</comment>
<keyword evidence="2" id="KW-1185">Reference proteome</keyword>
<dbReference type="RefSeq" id="XP_018144630.1">
    <property type="nucleotide sequence ID" value="XM_018293482.1"/>
</dbReference>
<proteinExistence type="predicted"/>
<name>A0A179FRF2_METCM</name>
<dbReference type="Proteomes" id="UP000078397">
    <property type="component" value="Unassembled WGS sequence"/>
</dbReference>
<reference evidence="1 2" key="1">
    <citation type="journal article" date="2016" name="PLoS Pathog.">
        <title>Biosynthesis of antibiotic leucinostatins in bio-control fungus Purpureocillium lilacinum and their inhibition on phytophthora revealed by genome mining.</title>
        <authorList>
            <person name="Wang G."/>
            <person name="Liu Z."/>
            <person name="Lin R."/>
            <person name="Li E."/>
            <person name="Mao Z."/>
            <person name="Ling J."/>
            <person name="Yang Y."/>
            <person name="Yin W.B."/>
            <person name="Xie B."/>
        </authorList>
    </citation>
    <scope>NUCLEOTIDE SEQUENCE [LARGE SCALE GENOMIC DNA]</scope>
    <source>
        <strain evidence="1">170</strain>
    </source>
</reference>
<evidence type="ECO:0000313" key="2">
    <source>
        <dbReference type="Proteomes" id="UP000078397"/>
    </source>
</evidence>
<accession>A0A179FRF2</accession>
<protein>
    <submittedName>
        <fullName evidence="1">Uncharacterized protein</fullName>
    </submittedName>
</protein>
<dbReference type="AlphaFoldDB" id="A0A179FRF2"/>
<dbReference type="EMBL" id="LSBJ02000003">
    <property type="protein sequence ID" value="OAQ67780.1"/>
    <property type="molecule type" value="Genomic_DNA"/>
</dbReference>
<dbReference type="KEGG" id="pchm:VFPPC_15729"/>
<gene>
    <name evidence="1" type="ORF">VFPPC_15729</name>
</gene>
<organism evidence="1 2">
    <name type="scientific">Pochonia chlamydosporia 170</name>
    <dbReference type="NCBI Taxonomy" id="1380566"/>
    <lineage>
        <taxon>Eukaryota</taxon>
        <taxon>Fungi</taxon>
        <taxon>Dikarya</taxon>
        <taxon>Ascomycota</taxon>
        <taxon>Pezizomycotina</taxon>
        <taxon>Sordariomycetes</taxon>
        <taxon>Hypocreomycetidae</taxon>
        <taxon>Hypocreales</taxon>
        <taxon>Clavicipitaceae</taxon>
        <taxon>Pochonia</taxon>
    </lineage>
</organism>
<dbReference type="GeneID" id="28857476"/>